<keyword evidence="1" id="KW-0677">Repeat</keyword>
<name>A0A133ZQ76_9FIRM</name>
<gene>
    <name evidence="4" type="ORF">HMPREF1866_01339</name>
</gene>
<dbReference type="SUPFAM" id="SSF69360">
    <property type="entry name" value="Cell wall binding repeat"/>
    <property type="match status" value="1"/>
</dbReference>
<evidence type="ECO:0000256" key="1">
    <source>
        <dbReference type="ARBA" id="ARBA00022737"/>
    </source>
</evidence>
<comment type="caution">
    <text evidence="4">The sequence shown here is derived from an EMBL/GenBank/DDBJ whole genome shotgun (WGS) entry which is preliminary data.</text>
</comment>
<dbReference type="EMBL" id="LSDA01000083">
    <property type="protein sequence ID" value="KXB57576.1"/>
    <property type="molecule type" value="Genomic_DNA"/>
</dbReference>
<dbReference type="PATRIC" id="fig|467210.3.peg.1330"/>
<dbReference type="OrthoDB" id="1912376at2"/>
<evidence type="ECO:0000256" key="2">
    <source>
        <dbReference type="PROSITE-ProRule" id="PRU00591"/>
    </source>
</evidence>
<keyword evidence="3" id="KW-0732">Signal</keyword>
<feature type="repeat" description="Cell wall-binding" evidence="2">
    <location>
        <begin position="55"/>
        <end position="74"/>
    </location>
</feature>
<dbReference type="Proteomes" id="UP000070394">
    <property type="component" value="Unassembled WGS sequence"/>
</dbReference>
<dbReference type="AlphaFoldDB" id="A0A133ZQ76"/>
<dbReference type="Pfam" id="PF19127">
    <property type="entry name" value="Choline_bind_3"/>
    <property type="match status" value="1"/>
</dbReference>
<dbReference type="RefSeq" id="WP_060931121.1">
    <property type="nucleotide sequence ID" value="NZ_KQ959824.1"/>
</dbReference>
<feature type="chain" id="PRO_5007460995" evidence="3">
    <location>
        <begin position="27"/>
        <end position="115"/>
    </location>
</feature>
<dbReference type="InterPro" id="IPR018337">
    <property type="entry name" value="Cell_wall/Cho-bd_repeat"/>
</dbReference>
<accession>A0A133ZQ76</accession>
<feature type="signal peptide" evidence="3">
    <location>
        <begin position="1"/>
        <end position="26"/>
    </location>
</feature>
<dbReference type="PROSITE" id="PS51170">
    <property type="entry name" value="CW"/>
    <property type="match status" value="2"/>
</dbReference>
<evidence type="ECO:0000313" key="4">
    <source>
        <dbReference type="EMBL" id="KXB57576.1"/>
    </source>
</evidence>
<dbReference type="Gene3D" id="2.10.270.10">
    <property type="entry name" value="Cholin Binding"/>
    <property type="match status" value="1"/>
</dbReference>
<dbReference type="STRING" id="467210.HMPREF1866_01339"/>
<evidence type="ECO:0000256" key="3">
    <source>
        <dbReference type="SAM" id="SignalP"/>
    </source>
</evidence>
<organism evidence="4 5">
    <name type="scientific">Lachnoanaerobaculum saburreum</name>
    <dbReference type="NCBI Taxonomy" id="467210"/>
    <lineage>
        <taxon>Bacteria</taxon>
        <taxon>Bacillati</taxon>
        <taxon>Bacillota</taxon>
        <taxon>Clostridia</taxon>
        <taxon>Lachnospirales</taxon>
        <taxon>Lachnospiraceae</taxon>
        <taxon>Lachnoanaerobaculum</taxon>
    </lineage>
</organism>
<sequence>MFIKKFMSMLLLTATISMTVAVPGHAAMQITDANSYKWSKTGSEWKVVDGSGNPASGFISYNDQTYYVDKNGIMKTGWIKSSGSWYYLNNNGTLAQDQWIDNYYVDSTGKMTKIQ</sequence>
<proteinExistence type="predicted"/>
<protein>
    <submittedName>
        <fullName evidence="4">Cell wall-binding repeat protein</fullName>
    </submittedName>
</protein>
<feature type="repeat" description="Cell wall-binding" evidence="2">
    <location>
        <begin position="75"/>
        <end position="94"/>
    </location>
</feature>
<evidence type="ECO:0000313" key="5">
    <source>
        <dbReference type="Proteomes" id="UP000070394"/>
    </source>
</evidence>
<reference evidence="5" key="1">
    <citation type="submission" date="2016-01" db="EMBL/GenBank/DDBJ databases">
        <authorList>
            <person name="Mitreva M."/>
            <person name="Pepin K.H."/>
            <person name="Mihindukulasuriya K.A."/>
            <person name="Fulton R."/>
            <person name="Fronick C."/>
            <person name="O'Laughlin M."/>
            <person name="Miner T."/>
            <person name="Herter B."/>
            <person name="Rosa B.A."/>
            <person name="Cordes M."/>
            <person name="Tomlinson C."/>
            <person name="Wollam A."/>
            <person name="Palsikar V.B."/>
            <person name="Mardis E.R."/>
            <person name="Wilson R.K."/>
        </authorList>
    </citation>
    <scope>NUCLEOTIDE SEQUENCE [LARGE SCALE GENOMIC DNA]</scope>
    <source>
        <strain evidence="5">DNF00896</strain>
    </source>
</reference>
<keyword evidence="5" id="KW-1185">Reference proteome</keyword>